<keyword evidence="4" id="KW-1133">Transmembrane helix</keyword>
<keyword evidence="2" id="KW-0325">Glycoprotein</keyword>
<reference evidence="6 7" key="1">
    <citation type="submission" date="2024-05" db="EMBL/GenBank/DDBJ databases">
        <authorList>
            <person name="Wallberg A."/>
        </authorList>
    </citation>
    <scope>NUCLEOTIDE SEQUENCE [LARGE SCALE GENOMIC DNA]</scope>
</reference>
<dbReference type="InterPro" id="IPR002018">
    <property type="entry name" value="CarbesteraseB"/>
</dbReference>
<dbReference type="InterPro" id="IPR029058">
    <property type="entry name" value="AB_hydrolase_fold"/>
</dbReference>
<dbReference type="PANTHER" id="PTHR43903">
    <property type="entry name" value="NEUROLIGIN"/>
    <property type="match status" value="1"/>
</dbReference>
<feature type="domain" description="Carboxylesterase type B" evidence="5">
    <location>
        <begin position="7"/>
        <end position="223"/>
    </location>
</feature>
<feature type="region of interest" description="Disordered" evidence="3">
    <location>
        <begin position="499"/>
        <end position="525"/>
    </location>
</feature>
<evidence type="ECO:0000256" key="2">
    <source>
        <dbReference type="ARBA" id="ARBA00023180"/>
    </source>
</evidence>
<evidence type="ECO:0000256" key="4">
    <source>
        <dbReference type="SAM" id="Phobius"/>
    </source>
</evidence>
<evidence type="ECO:0000313" key="7">
    <source>
        <dbReference type="Proteomes" id="UP001497623"/>
    </source>
</evidence>
<dbReference type="Proteomes" id="UP001497623">
    <property type="component" value="Unassembled WGS sequence"/>
</dbReference>
<proteinExistence type="inferred from homology"/>
<gene>
    <name evidence="6" type="ORF">MNOR_LOCUS22061</name>
</gene>
<dbReference type="Pfam" id="PF00135">
    <property type="entry name" value="COesterase"/>
    <property type="match status" value="1"/>
</dbReference>
<dbReference type="AlphaFoldDB" id="A0AAV2RBP9"/>
<dbReference type="SUPFAM" id="SSF53474">
    <property type="entry name" value="alpha/beta-Hydrolases"/>
    <property type="match status" value="1"/>
</dbReference>
<feature type="compositionally biased region" description="Basic and acidic residues" evidence="3">
    <location>
        <begin position="504"/>
        <end position="518"/>
    </location>
</feature>
<feature type="transmembrane region" description="Helical" evidence="4">
    <location>
        <begin position="325"/>
        <end position="349"/>
    </location>
</feature>
<evidence type="ECO:0000259" key="5">
    <source>
        <dbReference type="Pfam" id="PF00135"/>
    </source>
</evidence>
<keyword evidence="4" id="KW-0812">Transmembrane</keyword>
<evidence type="ECO:0000313" key="6">
    <source>
        <dbReference type="EMBL" id="CAL4120502.1"/>
    </source>
</evidence>
<name>A0AAV2RBP9_MEGNR</name>
<comment type="caution">
    <text evidence="6">The sequence shown here is derived from an EMBL/GenBank/DDBJ whole genome shotgun (WGS) entry which is preliminary data.</text>
</comment>
<keyword evidence="7" id="KW-1185">Reference proteome</keyword>
<evidence type="ECO:0000256" key="3">
    <source>
        <dbReference type="SAM" id="MobiDB-lite"/>
    </source>
</evidence>
<sequence length="525" mass="59491">ILPGRNLSLLFGLSASDGLHELGDLSLTQGLTLQERNRILRTLVRNTYRRHLQEIYLAVTKEYTDWANGHRLPHKVLEQTVLALGDAGYLAPFTKFGEALNDQNSQAFMYYFTREDTKLQQSSMFGSELPLLFGAPFMADPGPWKAYNLTPKDAATSQLIMTYWTNFAKTGNPNMPWLSSDDTTSSSSIWKPYDVNYQRYLQIGGVDSAKPRPGSHLRSHHVALWNWLIPQLEDTRAMPSKKSQDWQHSEDEQHFVGQVRPLDPFRFLQSTQNPLLSGFTTLLSTTDNYYAVVTAVAKTEQDHMNGVSSDEEKGFIGKYLDYSSAITLTIAIGLSLLFLNAVLFLVLIYKWDRHSREDSKYDGVVVQPLCTIDNGQMSSHTPVATPGENRHVPFGTADIMYTELATPGENRHVPYVHADLMYTELKQMPTPPDIGDRNSEVQFKKRSSLKKSLAQPTSQFIPPPPLLGSVFMDDTRVQDELDCDNRNICDFKSNYFQADEGEKEDIKENPKRHIKEYLDGTFPNS</sequence>
<dbReference type="InterPro" id="IPR051093">
    <property type="entry name" value="Neuroligin/BSAL"/>
</dbReference>
<accession>A0AAV2RBP9</accession>
<keyword evidence="4" id="KW-0472">Membrane</keyword>
<evidence type="ECO:0000256" key="1">
    <source>
        <dbReference type="ARBA" id="ARBA00005964"/>
    </source>
</evidence>
<feature type="non-terminal residue" evidence="6">
    <location>
        <position position="1"/>
    </location>
</feature>
<protein>
    <recommendedName>
        <fullName evidence="5">Carboxylesterase type B domain-containing protein</fullName>
    </recommendedName>
</protein>
<dbReference type="EMBL" id="CAXKWB010018243">
    <property type="protein sequence ID" value="CAL4120502.1"/>
    <property type="molecule type" value="Genomic_DNA"/>
</dbReference>
<organism evidence="6 7">
    <name type="scientific">Meganyctiphanes norvegica</name>
    <name type="common">Northern krill</name>
    <name type="synonym">Thysanopoda norvegica</name>
    <dbReference type="NCBI Taxonomy" id="48144"/>
    <lineage>
        <taxon>Eukaryota</taxon>
        <taxon>Metazoa</taxon>
        <taxon>Ecdysozoa</taxon>
        <taxon>Arthropoda</taxon>
        <taxon>Crustacea</taxon>
        <taxon>Multicrustacea</taxon>
        <taxon>Malacostraca</taxon>
        <taxon>Eumalacostraca</taxon>
        <taxon>Eucarida</taxon>
        <taxon>Euphausiacea</taxon>
        <taxon>Euphausiidae</taxon>
        <taxon>Meganyctiphanes</taxon>
    </lineage>
</organism>
<dbReference type="Gene3D" id="3.40.50.1820">
    <property type="entry name" value="alpha/beta hydrolase"/>
    <property type="match status" value="1"/>
</dbReference>
<comment type="similarity">
    <text evidence="1">Belongs to the type-B carboxylesterase/lipase family.</text>
</comment>